<feature type="domain" description="Acetyl-CoA dehydrogenase-like C-terminal" evidence="9">
    <location>
        <begin position="470"/>
        <end position="572"/>
    </location>
</feature>
<dbReference type="InterPro" id="IPR025878">
    <property type="entry name" value="Acyl-CoA_dh-like_C_dom"/>
</dbReference>
<comment type="similarity">
    <text evidence="2">Belongs to the acyl-CoA dehydrogenase family.</text>
</comment>
<proteinExistence type="inferred from homology"/>
<dbReference type="InterPro" id="IPR013786">
    <property type="entry name" value="AcylCoA_DH/ox_N"/>
</dbReference>
<dbReference type="Gene3D" id="2.40.110.10">
    <property type="entry name" value="Butyryl-CoA Dehydrogenase, subunit A, domain 2"/>
    <property type="match status" value="1"/>
</dbReference>
<dbReference type="SUPFAM" id="SSF47203">
    <property type="entry name" value="Acyl-CoA dehydrogenase C-terminal domain-like"/>
    <property type="match status" value="1"/>
</dbReference>
<evidence type="ECO:0000259" key="7">
    <source>
        <dbReference type="Pfam" id="PF02770"/>
    </source>
</evidence>
<evidence type="ECO:0000256" key="2">
    <source>
        <dbReference type="ARBA" id="ARBA00009347"/>
    </source>
</evidence>
<feature type="domain" description="Acyl-CoA dehydrogenase/oxidase N-terminal" evidence="8">
    <location>
        <begin position="40"/>
        <end position="158"/>
    </location>
</feature>
<dbReference type="SUPFAM" id="SSF56645">
    <property type="entry name" value="Acyl-CoA dehydrogenase NM domain-like"/>
    <property type="match status" value="1"/>
</dbReference>
<evidence type="ECO:0000259" key="6">
    <source>
        <dbReference type="Pfam" id="PF00441"/>
    </source>
</evidence>
<comment type="caution">
    <text evidence="10">The sequence shown here is derived from an EMBL/GenBank/DDBJ whole genome shotgun (WGS) entry which is preliminary data.</text>
</comment>
<keyword evidence="11" id="KW-1185">Reference proteome</keyword>
<dbReference type="EMBL" id="JBBUTG010000014">
    <property type="protein sequence ID" value="MEK8033113.1"/>
    <property type="molecule type" value="Genomic_DNA"/>
</dbReference>
<dbReference type="InterPro" id="IPR052166">
    <property type="entry name" value="Diverse_Acyl-CoA_DH"/>
</dbReference>
<sequence>MWHYAPPLRDMRFVIDEVLQAPAAWADMPVFDGLDGETAAEVLAQAGRFAAEVLAPLNGPGDLAGCRWRDGEVTTPAGFAAAYRAFVEGGWPALACDPDCGGQGLPQLLNAALYEMLAAANHAWTMYPGLLHGAYECLHAHATGDLRERYLAKVTSGEWLSTMCLTEAHAGSDLGLLRTRAEPNGDGSYAVNGQKIFISGGEHDLTDNIVHLVLARLRGAPEGTKGLSLLLVPKWLPDGARNAVHCDAIEKKMGLKGSATCTMRFEGATGWLLGEAHRGLSAMFLMMNAARLHVGLQGLGHLEVSTQNALRQATERVQSRAPRRPAGAEAAPADAVIWHPAIRRTLWTLQARAEGGRVLAYWAAQALDEAAAHPDEAVRAAANDRAALLTPVVKSLLTELGHAGADQALGVWGGHGYIHEMGIEQVVRDSRIAMIYEGTNEIQAIDLLLRKVLPDGGVRLGQLLDWADAQAEGAAQATRVRLGLQAVRDCAAGLVSGAEVDAEWPYRAADDFLRALGEALLACAWARSEAAARAALAGGAPDRAFYEAKLQRAQFQANYLAGELPRCLMAVERARAELPFLPAL</sequence>
<evidence type="ECO:0000256" key="1">
    <source>
        <dbReference type="ARBA" id="ARBA00001974"/>
    </source>
</evidence>
<name>A0ABU9BT18_9BURK</name>
<evidence type="ECO:0000313" key="10">
    <source>
        <dbReference type="EMBL" id="MEK8033113.1"/>
    </source>
</evidence>
<dbReference type="InterPro" id="IPR036250">
    <property type="entry name" value="AcylCo_DH-like_C"/>
</dbReference>
<dbReference type="InterPro" id="IPR006091">
    <property type="entry name" value="Acyl-CoA_Oxase/DH_mid-dom"/>
</dbReference>
<dbReference type="InterPro" id="IPR046373">
    <property type="entry name" value="Acyl-CoA_Oxase/DH_mid-dom_sf"/>
</dbReference>
<keyword evidence="3" id="KW-0285">Flavoprotein</keyword>
<dbReference type="Pfam" id="PF00441">
    <property type="entry name" value="Acyl-CoA_dh_1"/>
    <property type="match status" value="1"/>
</dbReference>
<dbReference type="Pfam" id="PF12806">
    <property type="entry name" value="Acyl-CoA_dh_C"/>
    <property type="match status" value="1"/>
</dbReference>
<dbReference type="Proteomes" id="UP001371218">
    <property type="component" value="Unassembled WGS sequence"/>
</dbReference>
<dbReference type="Gene3D" id="1.10.540.10">
    <property type="entry name" value="Acyl-CoA dehydrogenase/oxidase, N-terminal domain"/>
    <property type="match status" value="1"/>
</dbReference>
<organism evidence="10 11">
    <name type="scientific">Ideonella lacteola</name>
    <dbReference type="NCBI Taxonomy" id="2984193"/>
    <lineage>
        <taxon>Bacteria</taxon>
        <taxon>Pseudomonadati</taxon>
        <taxon>Pseudomonadota</taxon>
        <taxon>Betaproteobacteria</taxon>
        <taxon>Burkholderiales</taxon>
        <taxon>Sphaerotilaceae</taxon>
        <taxon>Ideonella</taxon>
    </lineage>
</organism>
<keyword evidence="5" id="KW-0560">Oxidoreductase</keyword>
<dbReference type="RefSeq" id="WP_341427532.1">
    <property type="nucleotide sequence ID" value="NZ_JBBUTG010000014.1"/>
</dbReference>
<dbReference type="PANTHER" id="PTHR42803:SF1">
    <property type="entry name" value="BROAD-SPECIFICITY LINEAR ACYL-COA DEHYDROGENASE FADE5"/>
    <property type="match status" value="1"/>
</dbReference>
<evidence type="ECO:0000256" key="3">
    <source>
        <dbReference type="ARBA" id="ARBA00022630"/>
    </source>
</evidence>
<dbReference type="Gene3D" id="1.20.140.10">
    <property type="entry name" value="Butyryl-CoA Dehydrogenase, subunit A, domain 3"/>
    <property type="match status" value="1"/>
</dbReference>
<evidence type="ECO:0000259" key="8">
    <source>
        <dbReference type="Pfam" id="PF02771"/>
    </source>
</evidence>
<comment type="cofactor">
    <cofactor evidence="1">
        <name>FAD</name>
        <dbReference type="ChEBI" id="CHEBI:57692"/>
    </cofactor>
</comment>
<dbReference type="InterPro" id="IPR037069">
    <property type="entry name" value="AcylCoA_DH/ox_N_sf"/>
</dbReference>
<gene>
    <name evidence="10" type="ORF">AACH06_19995</name>
</gene>
<dbReference type="InterPro" id="IPR009075">
    <property type="entry name" value="AcylCo_DH/oxidase_C"/>
</dbReference>
<dbReference type="PANTHER" id="PTHR42803">
    <property type="entry name" value="ACYL-COA DEHYDROGENASE"/>
    <property type="match status" value="1"/>
</dbReference>
<accession>A0ABU9BT18</accession>
<protein>
    <submittedName>
        <fullName evidence="10">Acyl-CoA dehydrogenase family protein</fullName>
    </submittedName>
</protein>
<evidence type="ECO:0000313" key="11">
    <source>
        <dbReference type="Proteomes" id="UP001371218"/>
    </source>
</evidence>
<keyword evidence="4" id="KW-0274">FAD</keyword>
<evidence type="ECO:0000256" key="4">
    <source>
        <dbReference type="ARBA" id="ARBA00022827"/>
    </source>
</evidence>
<evidence type="ECO:0000256" key="5">
    <source>
        <dbReference type="ARBA" id="ARBA00023002"/>
    </source>
</evidence>
<feature type="domain" description="Acyl-CoA dehydrogenase/oxidase C-terminal" evidence="6">
    <location>
        <begin position="278"/>
        <end position="445"/>
    </location>
</feature>
<evidence type="ECO:0000259" key="9">
    <source>
        <dbReference type="Pfam" id="PF12806"/>
    </source>
</evidence>
<dbReference type="Pfam" id="PF02771">
    <property type="entry name" value="Acyl-CoA_dh_N"/>
    <property type="match status" value="1"/>
</dbReference>
<reference evidence="10 11" key="1">
    <citation type="submission" date="2024-04" db="EMBL/GenBank/DDBJ databases">
        <title>Novel species of the genus Ideonella isolated from streams.</title>
        <authorList>
            <person name="Lu H."/>
        </authorList>
    </citation>
    <scope>NUCLEOTIDE SEQUENCE [LARGE SCALE GENOMIC DNA]</scope>
    <source>
        <strain evidence="10 11">DXS29W</strain>
    </source>
</reference>
<dbReference type="InterPro" id="IPR009100">
    <property type="entry name" value="AcylCoA_DH/oxidase_NM_dom_sf"/>
</dbReference>
<dbReference type="Pfam" id="PF02770">
    <property type="entry name" value="Acyl-CoA_dh_M"/>
    <property type="match status" value="1"/>
</dbReference>
<feature type="domain" description="Acyl-CoA oxidase/dehydrogenase middle" evidence="7">
    <location>
        <begin position="163"/>
        <end position="266"/>
    </location>
</feature>